<dbReference type="InterPro" id="IPR003594">
    <property type="entry name" value="HATPase_dom"/>
</dbReference>
<dbReference type="SUPFAM" id="SSF47384">
    <property type="entry name" value="Homodimeric domain of signal transducing histidine kinase"/>
    <property type="match status" value="1"/>
</dbReference>
<comment type="catalytic activity">
    <reaction evidence="1">
        <text>ATP + protein L-histidine = ADP + protein N-phospho-L-histidine.</text>
        <dbReference type="EC" id="2.7.13.3"/>
    </reaction>
</comment>
<feature type="transmembrane region" description="Helical" evidence="5">
    <location>
        <begin position="116"/>
        <end position="134"/>
    </location>
</feature>
<keyword evidence="7" id="KW-0418">Kinase</keyword>
<evidence type="ECO:0000256" key="2">
    <source>
        <dbReference type="ARBA" id="ARBA00012438"/>
    </source>
</evidence>
<dbReference type="SUPFAM" id="SSF55874">
    <property type="entry name" value="ATPase domain of HSP90 chaperone/DNA topoisomerase II/histidine kinase"/>
    <property type="match status" value="1"/>
</dbReference>
<dbReference type="SMART" id="SM00388">
    <property type="entry name" value="HisKA"/>
    <property type="match status" value="1"/>
</dbReference>
<sequence>MKRLRLTSQTATRIAFGVVVVFLLAQVTWWIVFQQRYIARVTRETLSAWQRDAATVNLLLAFDDESAVRAQIEATYPHLRLVSTPEGFVRAEVDPAQLRAFRDAQTGHLRMFAFEGPFYVLVMLAGLYFIALSLRAERDLKRRQQNFLNAVSHEFKTPLSTLKLLLESVLYRSLSPAKQRDYLERMNSELRRLEATSEQVLAAARLEHALAVSRLREVDLNDALREALAPLQGGLEARGARLKVHYCPEALPVSLDPAAFAIVLNNLLDNAVKYTPEADKPITIRLEGQRHLAVLHVEDRGVGLREGERRRIFDPFYRVGDELTRATSGVGLGLHLVRSVTEVMNGWVRCDAPLDPRTGRGSRFSVVLPKRVGAATPERTPSLTPQDMTR</sequence>
<dbReference type="InterPro" id="IPR036097">
    <property type="entry name" value="HisK_dim/P_sf"/>
</dbReference>
<dbReference type="KEGG" id="tra:Trad_0224"/>
<dbReference type="OrthoDB" id="9773956at2"/>
<feature type="domain" description="Histidine kinase" evidence="6">
    <location>
        <begin position="150"/>
        <end position="372"/>
    </location>
</feature>
<dbReference type="PANTHER" id="PTHR43547">
    <property type="entry name" value="TWO-COMPONENT HISTIDINE KINASE"/>
    <property type="match status" value="1"/>
</dbReference>
<evidence type="ECO:0000313" key="7">
    <source>
        <dbReference type="EMBL" id="ADI13364.1"/>
    </source>
</evidence>
<dbReference type="Pfam" id="PF00512">
    <property type="entry name" value="HisKA"/>
    <property type="match status" value="1"/>
</dbReference>
<dbReference type="InterPro" id="IPR004358">
    <property type="entry name" value="Sig_transdc_His_kin-like_C"/>
</dbReference>
<feature type="transmembrane region" description="Helical" evidence="5">
    <location>
        <begin position="12"/>
        <end position="32"/>
    </location>
</feature>
<accession>D7CY04</accession>
<keyword evidence="5" id="KW-1133">Transmembrane helix</keyword>
<keyword evidence="8" id="KW-1185">Reference proteome</keyword>
<evidence type="ECO:0000313" key="8">
    <source>
        <dbReference type="Proteomes" id="UP000000379"/>
    </source>
</evidence>
<evidence type="ECO:0000256" key="1">
    <source>
        <dbReference type="ARBA" id="ARBA00000085"/>
    </source>
</evidence>
<reference evidence="8" key="1">
    <citation type="submission" date="2010-05" db="EMBL/GenBank/DDBJ databases">
        <title>The complete genome of Truepera radiovictris DSM 17093.</title>
        <authorList>
            <consortium name="US DOE Joint Genome Institute (JGI-PGF)"/>
            <person name="Lucas S."/>
            <person name="Copeland A."/>
            <person name="Lapidus A."/>
            <person name="Glavina del Rio T."/>
            <person name="Dalin E."/>
            <person name="Tice H."/>
            <person name="Bruce D."/>
            <person name="Goodwin L."/>
            <person name="Pitluck S."/>
            <person name="Kyrpides N."/>
            <person name="Mavromatis K."/>
            <person name="Ovchinnikova G."/>
            <person name="Munk A.C."/>
            <person name="Detter J.C."/>
            <person name="Han C."/>
            <person name="Tapia R."/>
            <person name="Land M."/>
            <person name="Hauser L."/>
            <person name="Markowitz V."/>
            <person name="Cheng J.-F."/>
            <person name="Hugenholtz P."/>
            <person name="Woyke T."/>
            <person name="Wu D."/>
            <person name="Tindall B."/>
            <person name="Pomrenke H.G."/>
            <person name="Brambilla E."/>
            <person name="Klenk H.-P."/>
            <person name="Eisen J.A."/>
        </authorList>
    </citation>
    <scope>NUCLEOTIDE SEQUENCE [LARGE SCALE GENOMIC DNA]</scope>
    <source>
        <strain evidence="8">DSM 17093 / CIP 108686 / LMG 22925 / RQ-24</strain>
    </source>
</reference>
<keyword evidence="7" id="KW-0808">Transferase</keyword>
<evidence type="ECO:0000256" key="3">
    <source>
        <dbReference type="ARBA" id="ARBA00022553"/>
    </source>
</evidence>
<dbReference type="RefSeq" id="WP_013176744.1">
    <property type="nucleotide sequence ID" value="NC_014221.1"/>
</dbReference>
<keyword evidence="3" id="KW-0597">Phosphoprotein</keyword>
<feature type="compositionally biased region" description="Polar residues" evidence="4">
    <location>
        <begin position="379"/>
        <end position="390"/>
    </location>
</feature>
<feature type="region of interest" description="Disordered" evidence="4">
    <location>
        <begin position="371"/>
        <end position="390"/>
    </location>
</feature>
<dbReference type="InterPro" id="IPR005467">
    <property type="entry name" value="His_kinase_dom"/>
</dbReference>
<proteinExistence type="predicted"/>
<dbReference type="Gene3D" id="3.30.565.10">
    <property type="entry name" value="Histidine kinase-like ATPase, C-terminal domain"/>
    <property type="match status" value="1"/>
</dbReference>
<dbReference type="CDD" id="cd00082">
    <property type="entry name" value="HisKA"/>
    <property type="match status" value="1"/>
</dbReference>
<evidence type="ECO:0000256" key="4">
    <source>
        <dbReference type="SAM" id="MobiDB-lite"/>
    </source>
</evidence>
<dbReference type="STRING" id="649638.Trad_0224"/>
<dbReference type="GO" id="GO:0000155">
    <property type="term" value="F:phosphorelay sensor kinase activity"/>
    <property type="evidence" value="ECO:0007669"/>
    <property type="project" value="InterPro"/>
</dbReference>
<dbReference type="EC" id="2.7.13.3" evidence="2"/>
<evidence type="ECO:0000256" key="5">
    <source>
        <dbReference type="SAM" id="Phobius"/>
    </source>
</evidence>
<protein>
    <recommendedName>
        <fullName evidence="2">histidine kinase</fullName>
        <ecNumber evidence="2">2.7.13.3</ecNumber>
    </recommendedName>
</protein>
<reference evidence="7 8" key="2">
    <citation type="journal article" date="2011" name="Stand. Genomic Sci.">
        <title>Complete genome sequence of Truepera radiovictrix type strain (RQ-24).</title>
        <authorList>
            <person name="Ivanova N."/>
            <person name="Rohde C."/>
            <person name="Munk C."/>
            <person name="Nolan M."/>
            <person name="Lucas S."/>
            <person name="Del Rio T.G."/>
            <person name="Tice H."/>
            <person name="Deshpande S."/>
            <person name="Cheng J.F."/>
            <person name="Tapia R."/>
            <person name="Han C."/>
            <person name="Goodwin L."/>
            <person name="Pitluck S."/>
            <person name="Liolios K."/>
            <person name="Mavromatis K."/>
            <person name="Mikhailova N."/>
            <person name="Pati A."/>
            <person name="Chen A."/>
            <person name="Palaniappan K."/>
            <person name="Land M."/>
            <person name="Hauser L."/>
            <person name="Chang Y.J."/>
            <person name="Jeffries C.D."/>
            <person name="Brambilla E."/>
            <person name="Rohde M."/>
            <person name="Goker M."/>
            <person name="Tindall B.J."/>
            <person name="Woyke T."/>
            <person name="Bristow J."/>
            <person name="Eisen J.A."/>
            <person name="Markowitz V."/>
            <person name="Hugenholtz P."/>
            <person name="Kyrpides N.C."/>
            <person name="Klenk H.P."/>
            <person name="Lapidus A."/>
        </authorList>
    </citation>
    <scope>NUCLEOTIDE SEQUENCE [LARGE SCALE GENOMIC DNA]</scope>
    <source>
        <strain evidence="8">DSM 17093 / CIP 108686 / LMG 22925 / RQ-24</strain>
    </source>
</reference>
<organism evidence="7 8">
    <name type="scientific">Truepera radiovictrix (strain DSM 17093 / CIP 108686 / LMG 22925 / RQ-24)</name>
    <dbReference type="NCBI Taxonomy" id="649638"/>
    <lineage>
        <taxon>Bacteria</taxon>
        <taxon>Thermotogati</taxon>
        <taxon>Deinococcota</taxon>
        <taxon>Deinococci</taxon>
        <taxon>Trueperales</taxon>
        <taxon>Trueperaceae</taxon>
        <taxon>Truepera</taxon>
    </lineage>
</organism>
<name>D7CY04_TRURR</name>
<evidence type="ECO:0000259" key="6">
    <source>
        <dbReference type="PROSITE" id="PS50109"/>
    </source>
</evidence>
<dbReference type="Proteomes" id="UP000000379">
    <property type="component" value="Chromosome"/>
</dbReference>
<gene>
    <name evidence="7" type="ordered locus">Trad_0224</name>
</gene>
<dbReference type="EMBL" id="CP002049">
    <property type="protein sequence ID" value="ADI13364.1"/>
    <property type="molecule type" value="Genomic_DNA"/>
</dbReference>
<keyword evidence="5" id="KW-0472">Membrane</keyword>
<dbReference type="HOGENOM" id="CLU_000445_89_3_0"/>
<dbReference type="Gene3D" id="1.10.287.130">
    <property type="match status" value="1"/>
</dbReference>
<dbReference type="Pfam" id="PF02518">
    <property type="entry name" value="HATPase_c"/>
    <property type="match status" value="1"/>
</dbReference>
<dbReference type="AlphaFoldDB" id="D7CY04"/>
<dbReference type="InterPro" id="IPR003661">
    <property type="entry name" value="HisK_dim/P_dom"/>
</dbReference>
<dbReference type="eggNOG" id="COG2205">
    <property type="taxonomic scope" value="Bacteria"/>
</dbReference>
<dbReference type="InterPro" id="IPR036890">
    <property type="entry name" value="HATPase_C_sf"/>
</dbReference>
<keyword evidence="5" id="KW-0812">Transmembrane</keyword>
<dbReference type="PRINTS" id="PR00344">
    <property type="entry name" value="BCTRLSENSOR"/>
</dbReference>
<dbReference type="PANTHER" id="PTHR43547:SF2">
    <property type="entry name" value="HYBRID SIGNAL TRANSDUCTION HISTIDINE KINASE C"/>
    <property type="match status" value="1"/>
</dbReference>
<dbReference type="PROSITE" id="PS50109">
    <property type="entry name" value="HIS_KIN"/>
    <property type="match status" value="1"/>
</dbReference>
<dbReference type="SMART" id="SM00387">
    <property type="entry name" value="HATPase_c"/>
    <property type="match status" value="1"/>
</dbReference>